<reference evidence="1" key="1">
    <citation type="journal article" date="2022" name="Int. J. Syst. Evol. Microbiol.">
        <title>A novel species of lactic acid bacteria, Ligilactobacillus pabuli sp. nov., isolated from alfalfa silage.</title>
        <authorList>
            <person name="Tohno M."/>
            <person name="Tanizawa Y."/>
            <person name="Sawada H."/>
            <person name="Sakamoto M."/>
            <person name="Ohkuma M."/>
            <person name="Kobayashi H."/>
        </authorList>
    </citation>
    <scope>NUCLEOTIDE SEQUENCE</scope>
    <source>
        <strain evidence="1">AF129</strain>
    </source>
</reference>
<gene>
    <name evidence="1" type="ORF">LPAF129_09100</name>
</gene>
<protein>
    <submittedName>
        <fullName evidence="1">Uncharacterized protein</fullName>
    </submittedName>
</protein>
<sequence length="77" mass="8941">MKNKQQLEVAYPAVFTPETNGGYLIEFPDIQGAFTGINTNDLVKWQKKFGEWSVRTIWKMATNYGLQVLLIRWSMPM</sequence>
<name>A0ABQ5JJ76_9LACO</name>
<accession>A0ABQ5JJ76</accession>
<proteinExistence type="predicted"/>
<dbReference type="Gene3D" id="3.30.160.250">
    <property type="match status" value="1"/>
</dbReference>
<keyword evidence="2" id="KW-1185">Reference proteome</keyword>
<evidence type="ECO:0000313" key="1">
    <source>
        <dbReference type="EMBL" id="GKS81224.1"/>
    </source>
</evidence>
<evidence type="ECO:0000313" key="2">
    <source>
        <dbReference type="Proteomes" id="UP001055149"/>
    </source>
</evidence>
<comment type="caution">
    <text evidence="1">The sequence shown here is derived from an EMBL/GenBank/DDBJ whole genome shotgun (WGS) entry which is preliminary data.</text>
</comment>
<dbReference type="EMBL" id="BQXH01000007">
    <property type="protein sequence ID" value="GKS81224.1"/>
    <property type="molecule type" value="Genomic_DNA"/>
</dbReference>
<dbReference type="Proteomes" id="UP001055149">
    <property type="component" value="Unassembled WGS sequence"/>
</dbReference>
<organism evidence="1 2">
    <name type="scientific">Ligilactobacillus pabuli</name>
    <dbReference type="NCBI Taxonomy" id="2886039"/>
    <lineage>
        <taxon>Bacteria</taxon>
        <taxon>Bacillati</taxon>
        <taxon>Bacillota</taxon>
        <taxon>Bacilli</taxon>
        <taxon>Lactobacillales</taxon>
        <taxon>Lactobacillaceae</taxon>
        <taxon>Ligilactobacillus</taxon>
    </lineage>
</organism>